<dbReference type="Gene3D" id="3.40.50.1820">
    <property type="entry name" value="alpha/beta hydrolase"/>
    <property type="match status" value="1"/>
</dbReference>
<dbReference type="SUPFAM" id="SSF53474">
    <property type="entry name" value="alpha/beta-Hydrolases"/>
    <property type="match status" value="1"/>
</dbReference>
<accession>A0A245ZVA6</accession>
<dbReference type="EMBL" id="NBBI01000001">
    <property type="protein sequence ID" value="OWK33684.1"/>
    <property type="molecule type" value="Genomic_DNA"/>
</dbReference>
<dbReference type="Proteomes" id="UP000197290">
    <property type="component" value="Unassembled WGS sequence"/>
</dbReference>
<sequence>MNVFGARRSGKRPSALLGLTELPRALAEFGMLPWAAPALAMAPRGDGHSVLVIPGFNASDSATRVLRTYLHHLGYDAHGWDLGRNHGPRSVGEEGEKLLARIAAIHDRQHRPISLIGWSLGGIMARAICRRAPSRIRQVITLGAPFAGTPKDTRVWRLYEWISGHKVDDDLSLAYLRDGDTPLPVPSTAIWSRDDGVVPWGNCVEQHGVATDNIEVFGSHFGLPVNPAVLYAIADRLAQPEGEWTRFDRRGAVRAMVYPSSGHG</sequence>
<proteinExistence type="predicted"/>
<dbReference type="GO" id="GO:0016787">
    <property type="term" value="F:hydrolase activity"/>
    <property type="evidence" value="ECO:0007669"/>
    <property type="project" value="UniProtKB-KW"/>
</dbReference>
<organism evidence="2 3">
    <name type="scientific">Sphingomonas dokdonensis</name>
    <dbReference type="NCBI Taxonomy" id="344880"/>
    <lineage>
        <taxon>Bacteria</taxon>
        <taxon>Pseudomonadati</taxon>
        <taxon>Pseudomonadota</taxon>
        <taxon>Alphaproteobacteria</taxon>
        <taxon>Sphingomonadales</taxon>
        <taxon>Sphingomonadaceae</taxon>
        <taxon>Sphingomonas</taxon>
    </lineage>
</organism>
<gene>
    <name evidence="2" type="ORF">SPDO_05680</name>
</gene>
<reference evidence="2 3" key="1">
    <citation type="submission" date="2017-03" db="EMBL/GenBank/DDBJ databases">
        <title>Genome sequence of Sphingomonas dokdonensis DSM 21029.</title>
        <authorList>
            <person name="Poehlein A."/>
            <person name="Wuebbeler J.H."/>
            <person name="Steinbuechel A."/>
            <person name="Daniel R."/>
        </authorList>
    </citation>
    <scope>NUCLEOTIDE SEQUENCE [LARGE SCALE GENOMIC DNA]</scope>
    <source>
        <strain evidence="2 3">DSM 21029</strain>
    </source>
</reference>
<comment type="caution">
    <text evidence="2">The sequence shown here is derived from an EMBL/GenBank/DDBJ whole genome shotgun (WGS) entry which is preliminary data.</text>
</comment>
<feature type="domain" description="AB hydrolase-1" evidence="1">
    <location>
        <begin position="110"/>
        <end position="157"/>
    </location>
</feature>
<dbReference type="InterPro" id="IPR000073">
    <property type="entry name" value="AB_hydrolase_1"/>
</dbReference>
<keyword evidence="2" id="KW-0378">Hydrolase</keyword>
<evidence type="ECO:0000313" key="3">
    <source>
        <dbReference type="Proteomes" id="UP000197290"/>
    </source>
</evidence>
<evidence type="ECO:0000259" key="1">
    <source>
        <dbReference type="Pfam" id="PF00561"/>
    </source>
</evidence>
<dbReference type="AlphaFoldDB" id="A0A245ZVA6"/>
<dbReference type="Pfam" id="PF00561">
    <property type="entry name" value="Abhydrolase_1"/>
    <property type="match status" value="1"/>
</dbReference>
<dbReference type="InterPro" id="IPR029058">
    <property type="entry name" value="AB_hydrolase_fold"/>
</dbReference>
<dbReference type="RefSeq" id="WP_143559563.1">
    <property type="nucleotide sequence ID" value="NZ_NBBI01000001.1"/>
</dbReference>
<protein>
    <submittedName>
        <fullName evidence="2">Alpha/beta hydrolase family protein</fullName>
    </submittedName>
</protein>
<keyword evidence="3" id="KW-1185">Reference proteome</keyword>
<dbReference type="OrthoDB" id="7389193at2"/>
<name>A0A245ZVA6_9SPHN</name>
<evidence type="ECO:0000313" key="2">
    <source>
        <dbReference type="EMBL" id="OWK33684.1"/>
    </source>
</evidence>